<reference evidence="3" key="1">
    <citation type="journal article" date="2015" name="PLoS Genet.">
        <title>The dynamic genome and transcriptome of the human fungal pathogen Blastomyces and close relative Emmonsia.</title>
        <authorList>
            <person name="Munoz J.F."/>
            <person name="Gauthier G.M."/>
            <person name="Desjardins C.A."/>
            <person name="Gallo J.E."/>
            <person name="Holder J."/>
            <person name="Sullivan T.D."/>
            <person name="Marty A.J."/>
            <person name="Carmen J.C."/>
            <person name="Chen Z."/>
            <person name="Ding L."/>
            <person name="Gujja S."/>
            <person name="Magrini V."/>
            <person name="Misas E."/>
            <person name="Mitreva M."/>
            <person name="Priest M."/>
            <person name="Saif S."/>
            <person name="Whiston E.A."/>
            <person name="Young S."/>
            <person name="Zeng Q."/>
            <person name="Goldman W.E."/>
            <person name="Mardis E.R."/>
            <person name="Taylor J.W."/>
            <person name="McEwen J.G."/>
            <person name="Clay O.K."/>
            <person name="Klein B.S."/>
            <person name="Cuomo C.A."/>
        </authorList>
    </citation>
    <scope>NUCLEOTIDE SEQUENCE [LARGE SCALE GENOMIC DNA]</scope>
    <source>
        <strain evidence="3">UAMH 139</strain>
    </source>
</reference>
<dbReference type="Proteomes" id="UP000053573">
    <property type="component" value="Unassembled WGS sequence"/>
</dbReference>
<accession>A0A0H1B3E9</accession>
<evidence type="ECO:0000256" key="1">
    <source>
        <dbReference type="SAM" id="Phobius"/>
    </source>
</evidence>
<protein>
    <recommendedName>
        <fullName evidence="4">F-box domain-containing protein</fullName>
    </recommendedName>
</protein>
<proteinExistence type="predicted"/>
<evidence type="ECO:0000313" key="2">
    <source>
        <dbReference type="EMBL" id="KLJ05895.1"/>
    </source>
</evidence>
<sequence>MPPFEYEGAFVMGSGVPAGVLRFVGHVVLGIYGSSASTAYNYVKDHAAIVQQSPFNPNMFYLSQLAAKWSEIGFWWNFAMWIPTMIVPSLYVTLIGLFDATIMVYFALVTVRQATYIPHSPGPCGNAETWQVPMNGNESYFHVLETLNTFPDNPDKNVLSDKICKDFVSQWRFGVGSLVIYILVSFFNIIVSLAISIVGFRSRMTPERKRKEPFVLSALKVICFIPFCVGEAVFRVFWSPLHLLPNSVLSRCRFGARYLSKMGQFVSVPIQDRLQKYSISFPFFKRYQPPPAPTMVQAKAKSESAPLARFLHIDILTLVAQHLHYQDLVNLSLASKEMRQTVFPDGHSGGGLGILRIYACDNATKTGCFVCQFPICGSCGNVRHFSRPQLDLLHEETCKPYCSPCFLTKICTRPKAHGRSCGRQITFAGKFHGSRAPFGPDGIEKDRLVCSFCKRFHVLQCLEQRYERDKVKMERRLRDSKYRDDFKCKGCSKALPSCGPRWWICDACGRECTDPLHPPWGFKSPQQSNTTGGYALSEV</sequence>
<dbReference type="OrthoDB" id="4191440at2759"/>
<keyword evidence="1" id="KW-0812">Transmembrane</keyword>
<dbReference type="EMBL" id="LDEV01003417">
    <property type="protein sequence ID" value="KLJ05895.1"/>
    <property type="molecule type" value="Genomic_DNA"/>
</dbReference>
<keyword evidence="1" id="KW-0472">Membrane</keyword>
<comment type="caution">
    <text evidence="2">The sequence shown here is derived from an EMBL/GenBank/DDBJ whole genome shotgun (WGS) entry which is preliminary data.</text>
</comment>
<evidence type="ECO:0000313" key="3">
    <source>
        <dbReference type="Proteomes" id="UP000053573"/>
    </source>
</evidence>
<keyword evidence="1" id="KW-1133">Transmembrane helix</keyword>
<evidence type="ECO:0008006" key="4">
    <source>
        <dbReference type="Google" id="ProtNLM"/>
    </source>
</evidence>
<dbReference type="AlphaFoldDB" id="A0A0H1B3E9"/>
<feature type="transmembrane region" description="Helical" evidence="1">
    <location>
        <begin position="90"/>
        <end position="111"/>
    </location>
</feature>
<keyword evidence="3" id="KW-1185">Reference proteome</keyword>
<name>A0A0H1B3E9_9EURO</name>
<feature type="transmembrane region" description="Helical" evidence="1">
    <location>
        <begin position="178"/>
        <end position="202"/>
    </location>
</feature>
<gene>
    <name evidence="2" type="ORF">EMPG_10677</name>
</gene>
<feature type="transmembrane region" description="Helical" evidence="1">
    <location>
        <begin position="214"/>
        <end position="238"/>
    </location>
</feature>
<organism evidence="2 3">
    <name type="scientific">Blastomyces silverae</name>
    <dbReference type="NCBI Taxonomy" id="2060906"/>
    <lineage>
        <taxon>Eukaryota</taxon>
        <taxon>Fungi</taxon>
        <taxon>Dikarya</taxon>
        <taxon>Ascomycota</taxon>
        <taxon>Pezizomycotina</taxon>
        <taxon>Eurotiomycetes</taxon>
        <taxon>Eurotiomycetidae</taxon>
        <taxon>Onygenales</taxon>
        <taxon>Ajellomycetaceae</taxon>
        <taxon>Blastomyces</taxon>
    </lineage>
</organism>